<dbReference type="SMART" id="SM00595">
    <property type="entry name" value="MADF"/>
    <property type="match status" value="3"/>
</dbReference>
<gene>
    <name evidence="3" type="ORF">CINCED_3A017160</name>
</gene>
<feature type="coiled-coil region" evidence="1">
    <location>
        <begin position="612"/>
        <end position="654"/>
    </location>
</feature>
<dbReference type="PANTHER" id="PTHR47595">
    <property type="entry name" value="HEAT SHOCK 70 KDA PROTEIN 14"/>
    <property type="match status" value="1"/>
</dbReference>
<dbReference type="Pfam" id="PF13837">
    <property type="entry name" value="Myb_DNA-bind_4"/>
    <property type="match status" value="4"/>
</dbReference>
<proteinExistence type="predicted"/>
<dbReference type="AlphaFoldDB" id="A0A5E4MU78"/>
<dbReference type="Proteomes" id="UP000325440">
    <property type="component" value="Unassembled WGS sequence"/>
</dbReference>
<keyword evidence="1" id="KW-0175">Coiled coil</keyword>
<dbReference type="OrthoDB" id="6346437at2759"/>
<evidence type="ECO:0000256" key="1">
    <source>
        <dbReference type="SAM" id="Coils"/>
    </source>
</evidence>
<dbReference type="PROSITE" id="PS50090">
    <property type="entry name" value="MYB_LIKE"/>
    <property type="match status" value="1"/>
</dbReference>
<accession>A0A5E4MU78</accession>
<dbReference type="EMBL" id="CABPRJ010000980">
    <property type="protein sequence ID" value="VVC33973.1"/>
    <property type="molecule type" value="Genomic_DNA"/>
</dbReference>
<name>A0A5E4MU78_9HEMI</name>
<dbReference type="InterPro" id="IPR044822">
    <property type="entry name" value="Myb_DNA-bind_4"/>
</dbReference>
<evidence type="ECO:0000313" key="3">
    <source>
        <dbReference type="EMBL" id="VVC33973.1"/>
    </source>
</evidence>
<evidence type="ECO:0000259" key="2">
    <source>
        <dbReference type="PROSITE" id="PS50090"/>
    </source>
</evidence>
<protein>
    <submittedName>
        <fullName evidence="3">MADF domain,Myb-like domain</fullName>
    </submittedName>
</protein>
<reference evidence="3 4" key="1">
    <citation type="submission" date="2019-08" db="EMBL/GenBank/DDBJ databases">
        <authorList>
            <person name="Alioto T."/>
            <person name="Alioto T."/>
            <person name="Gomez Garrido J."/>
        </authorList>
    </citation>
    <scope>NUCLEOTIDE SEQUENCE [LARGE SCALE GENOMIC DNA]</scope>
</reference>
<organism evidence="3 4">
    <name type="scientific">Cinara cedri</name>
    <dbReference type="NCBI Taxonomy" id="506608"/>
    <lineage>
        <taxon>Eukaryota</taxon>
        <taxon>Metazoa</taxon>
        <taxon>Ecdysozoa</taxon>
        <taxon>Arthropoda</taxon>
        <taxon>Hexapoda</taxon>
        <taxon>Insecta</taxon>
        <taxon>Pterygota</taxon>
        <taxon>Neoptera</taxon>
        <taxon>Paraneoptera</taxon>
        <taxon>Hemiptera</taxon>
        <taxon>Sternorrhyncha</taxon>
        <taxon>Aphidomorpha</taxon>
        <taxon>Aphidoidea</taxon>
        <taxon>Aphididae</taxon>
        <taxon>Lachninae</taxon>
        <taxon>Cinara</taxon>
    </lineage>
</organism>
<keyword evidence="4" id="KW-1185">Reference proteome</keyword>
<feature type="domain" description="Myb-like" evidence="2">
    <location>
        <begin position="196"/>
        <end position="262"/>
    </location>
</feature>
<sequence length="663" mass="78069">MVNDETDYESININEHNMLVGDDYESVVIHGQVGSNFDSYQNVENELVQEIFDTDIHIEQPNGIWRYNTIRYLIYCWSQLKDQFAKCPDKKKKALWQVISERMVEQGFYFDALSCEAKWRSLKKVYMYNKTKTVKKDGSKHTVVWAHYHDMDRAIKGISYDISDIFDGNDDDVKECSANSCITTIRDYENTNSILDGSDDKCQWTNVSTKELIRLYGKHRSKFTAVNQGGKHLLWQEIAQQLAQMGYQYSANACNDKWRNLKMTYKKNKQRGMKYGTQYIKWIYFKEIDNILKNPSSHESTDIGNIITVSLTDANELEDIKKKLGENHFDDCVDFQTQDVDIIENNDNNNDNDGISSISENWTEAATKCLIDLWGMYRSRFMLAPQGKKRFLWNEISEQLRQNGHNYSGLVCDRKWRLLKANYLKRKEKYKKLGIGAVKWQYYHDLDRLLGVPTETISWSMESTMCLIESFDHHKDKFMKAATGGKLAIWKQIAEEMLQHGFSYSARACDNKWRTLKNRYNKNKMRANRNKKVVWVYYNKIDAVLKELNKEDSNDQEKCNIDKNNHNSCEKNDSGEHNYIKTMKPEFSIKPETIAEIKDIFMKRNIEFDQRFKEIEDNLNNRDQAFEKLQQQTLEALNKSNELETRKLRLLEQLVSRLPHHIS</sequence>
<dbReference type="Gene3D" id="1.10.10.60">
    <property type="entry name" value="Homeodomain-like"/>
    <property type="match status" value="4"/>
</dbReference>
<evidence type="ECO:0000313" key="4">
    <source>
        <dbReference type="Proteomes" id="UP000325440"/>
    </source>
</evidence>
<dbReference type="InterPro" id="IPR001005">
    <property type="entry name" value="SANT/Myb"/>
</dbReference>
<dbReference type="PANTHER" id="PTHR47595:SF1">
    <property type="entry name" value="MYB_SANT-LIKE DNA-BINDING DOMAIN-CONTAINING PROTEIN"/>
    <property type="match status" value="1"/>
</dbReference>